<keyword evidence="1" id="KW-0812">Transmembrane</keyword>
<name>A0A7T7MBJ5_9ACTO</name>
<keyword evidence="1" id="KW-0472">Membrane</keyword>
<evidence type="ECO:0000256" key="1">
    <source>
        <dbReference type="SAM" id="Phobius"/>
    </source>
</evidence>
<feature type="transmembrane region" description="Helical" evidence="1">
    <location>
        <begin position="33"/>
        <end position="56"/>
    </location>
</feature>
<dbReference type="Proteomes" id="UP000595895">
    <property type="component" value="Chromosome"/>
</dbReference>
<feature type="transmembrane region" description="Helical" evidence="1">
    <location>
        <begin position="197"/>
        <end position="212"/>
    </location>
</feature>
<keyword evidence="1" id="KW-1133">Transmembrane helix</keyword>
<evidence type="ECO:0000313" key="2">
    <source>
        <dbReference type="EMBL" id="QQM67937.1"/>
    </source>
</evidence>
<feature type="transmembrane region" description="Helical" evidence="1">
    <location>
        <begin position="6"/>
        <end position="26"/>
    </location>
</feature>
<feature type="transmembrane region" description="Helical" evidence="1">
    <location>
        <begin position="68"/>
        <end position="96"/>
    </location>
</feature>
<dbReference type="KEGG" id="awe:JG540_03485"/>
<gene>
    <name evidence="2" type="ORF">JG540_03485</name>
</gene>
<feature type="transmembrane region" description="Helical" evidence="1">
    <location>
        <begin position="108"/>
        <end position="131"/>
    </location>
</feature>
<dbReference type="RefSeq" id="WP_200277283.1">
    <property type="nucleotide sequence ID" value="NZ_CP066802.1"/>
</dbReference>
<accession>A0A7T7MBJ5</accession>
<organism evidence="2 3">
    <name type="scientific">Actinomyces weissii</name>
    <dbReference type="NCBI Taxonomy" id="675090"/>
    <lineage>
        <taxon>Bacteria</taxon>
        <taxon>Bacillati</taxon>
        <taxon>Actinomycetota</taxon>
        <taxon>Actinomycetes</taxon>
        <taxon>Actinomycetales</taxon>
        <taxon>Actinomycetaceae</taxon>
        <taxon>Actinomyces</taxon>
    </lineage>
</organism>
<feature type="transmembrane region" description="Helical" evidence="1">
    <location>
        <begin position="224"/>
        <end position="247"/>
    </location>
</feature>
<sequence length="420" mass="46543">MDLQTIRQIPASTAFFYLAYILFMFYKFADMSLLASMFEGVVGPVINLLILVLVLLAELCDRGRGRYILVFVSVMTIAMLVAKDTGYTTLVVIVALIFAARREDFDKIVVVSVWVTAIACTVVVSLALLGVLRDYVWVDDVRSRHGLGFKYATYLSHLLLNLVMLEGYRRKRLGWLFVLGVLVIDVTIYAVTVSRNSFVLVIAYLGAYLLLGDERGKKLAKGWVGGIMANSILAGFAVSALVLWVYAKDPARYDSLNLLISGRLYYTRNSFEKYGITPFGQHIEFAANSLDSQGVLRVSTGSYDTNVIDNAYFHILIEYGWVALMLCLSAFCLLGRLARREEDWRLLLVLSVLAVHSFIDPQLIDLQYNSFLLLIVGYGRRIANPVVGSVAGTTNAPLGNEGVVVGGRVSDRSFGRSSQG</sequence>
<protein>
    <submittedName>
        <fullName evidence="2">O-antigen ligase family protein</fullName>
    </submittedName>
</protein>
<dbReference type="GO" id="GO:0016874">
    <property type="term" value="F:ligase activity"/>
    <property type="evidence" value="ECO:0007669"/>
    <property type="project" value="UniProtKB-KW"/>
</dbReference>
<reference evidence="2 3" key="1">
    <citation type="submission" date="2020-12" db="EMBL/GenBank/DDBJ databases">
        <authorList>
            <person name="Zhou J."/>
        </authorList>
    </citation>
    <scope>NUCLEOTIDE SEQUENCE [LARGE SCALE GENOMIC DNA]</scope>
    <source>
        <strain evidence="2 3">CCUG 61299</strain>
    </source>
</reference>
<dbReference type="AlphaFoldDB" id="A0A7T7MBJ5"/>
<feature type="transmembrane region" description="Helical" evidence="1">
    <location>
        <begin position="311"/>
        <end position="334"/>
    </location>
</feature>
<keyword evidence="3" id="KW-1185">Reference proteome</keyword>
<dbReference type="EMBL" id="CP066802">
    <property type="protein sequence ID" value="QQM67937.1"/>
    <property type="molecule type" value="Genomic_DNA"/>
</dbReference>
<feature type="transmembrane region" description="Helical" evidence="1">
    <location>
        <begin position="173"/>
        <end position="191"/>
    </location>
</feature>
<evidence type="ECO:0000313" key="3">
    <source>
        <dbReference type="Proteomes" id="UP000595895"/>
    </source>
</evidence>
<keyword evidence="2" id="KW-0436">Ligase</keyword>
<proteinExistence type="predicted"/>